<dbReference type="AlphaFoldDB" id="A0A9N9PFQ8"/>
<feature type="region of interest" description="Disordered" evidence="1">
    <location>
        <begin position="67"/>
        <end position="86"/>
    </location>
</feature>
<organism evidence="2 3">
    <name type="scientific">Hymenoscyphus fraxineus</name>
    <dbReference type="NCBI Taxonomy" id="746836"/>
    <lineage>
        <taxon>Eukaryota</taxon>
        <taxon>Fungi</taxon>
        <taxon>Dikarya</taxon>
        <taxon>Ascomycota</taxon>
        <taxon>Pezizomycotina</taxon>
        <taxon>Leotiomycetes</taxon>
        <taxon>Helotiales</taxon>
        <taxon>Helotiaceae</taxon>
        <taxon>Hymenoscyphus</taxon>
    </lineage>
</organism>
<gene>
    <name evidence="2" type="ORF">HYFRA_00002945</name>
</gene>
<dbReference type="Proteomes" id="UP000696280">
    <property type="component" value="Unassembled WGS sequence"/>
</dbReference>
<keyword evidence="3" id="KW-1185">Reference proteome</keyword>
<evidence type="ECO:0000313" key="2">
    <source>
        <dbReference type="EMBL" id="CAG8950734.1"/>
    </source>
</evidence>
<reference evidence="2" key="1">
    <citation type="submission" date="2021-07" db="EMBL/GenBank/DDBJ databases">
        <authorList>
            <person name="Durling M."/>
        </authorList>
    </citation>
    <scope>NUCLEOTIDE SEQUENCE</scope>
</reference>
<sequence length="182" mass="20590">MRQLTISRNGVVGVQQSSELQTPSQLPSLSTFCQTLGSGHTQPNKREFWKLDSTQLKFRIALKSSSHHRVPEYNGPGTAEKTASTPKTSRILTNSIDVLAIASVNRTDLRASQNLYRYINKSRGFSRYRSVILRWEDNFAFRYITILNPERQLSKSGPWSSLVVVDRTTDSFAIPPSRVETD</sequence>
<accession>A0A9N9PFQ8</accession>
<name>A0A9N9PFQ8_9HELO</name>
<dbReference type="EMBL" id="CAJVRL010000038">
    <property type="protein sequence ID" value="CAG8950734.1"/>
    <property type="molecule type" value="Genomic_DNA"/>
</dbReference>
<proteinExistence type="predicted"/>
<comment type="caution">
    <text evidence="2">The sequence shown here is derived from an EMBL/GenBank/DDBJ whole genome shotgun (WGS) entry which is preliminary data.</text>
</comment>
<evidence type="ECO:0000256" key="1">
    <source>
        <dbReference type="SAM" id="MobiDB-lite"/>
    </source>
</evidence>
<protein>
    <submittedName>
        <fullName evidence="2">Uncharacterized protein</fullName>
    </submittedName>
</protein>
<evidence type="ECO:0000313" key="3">
    <source>
        <dbReference type="Proteomes" id="UP000696280"/>
    </source>
</evidence>